<evidence type="ECO:0000256" key="4">
    <source>
        <dbReference type="SAM" id="MobiDB-lite"/>
    </source>
</evidence>
<dbReference type="PANTHER" id="PTHR16088">
    <property type="entry name" value="YY1 ASSOCIATED PROTEIN-RELATED"/>
    <property type="match status" value="1"/>
</dbReference>
<feature type="compositionally biased region" description="Acidic residues" evidence="4">
    <location>
        <begin position="120"/>
        <end position="158"/>
    </location>
</feature>
<evidence type="ECO:0000256" key="3">
    <source>
        <dbReference type="ARBA" id="ARBA00023242"/>
    </source>
</evidence>
<reference evidence="5" key="1">
    <citation type="submission" date="2020-10" db="EMBL/GenBank/DDBJ databases">
        <authorList>
            <person name="Kikuchi T."/>
        </authorList>
    </citation>
    <scope>NUCLEOTIDE SEQUENCE</scope>
    <source>
        <strain evidence="5">NKZ352</strain>
    </source>
</reference>
<evidence type="ECO:0000256" key="1">
    <source>
        <dbReference type="ARBA" id="ARBA00023015"/>
    </source>
</evidence>
<keyword evidence="3" id="KW-0539">Nucleus</keyword>
<feature type="compositionally biased region" description="Low complexity" evidence="4">
    <location>
        <begin position="777"/>
        <end position="788"/>
    </location>
</feature>
<sequence>MNAKEQAGCSKDFEKDLSELQSIDVGERDEIVKMWRHLDETLEDKAKSLNLNTLNVKSILFHLIKNPQVIPVILGLEDASAHDIPEVKLTRSKTKKSLGEADEVQPVIRTVRTFLGVNYDNDDEDDDYRPEEDNDQNQSDLESEDLEEYVEEEEEEDVEPKPGCSTEDPFASLDEEPELDDYQFRSRHRNLNDSLVREETCSIEQLDDGDLDEECELMTTANPEYLDFIYSINQANANDLAVQVDDDDLEDEEYNVLDDILDVEREDSDEIRGGRATEIPKREVVGLLYDMLSVNKHGAPVTGDPDIEEESPVTSPVRVRENVLEKTSQFKIDEKVVRRMHETAPGESCSLLKPGLVTFRPCELKELRSQLQQHVQLLTQTVVLCYHDSNLQGTRNSSQLMINELESKFWEQAARLENASLSPTLFNIPNLEAAIKTCHDVIKMTQVNEEDVKWSEALDAPAGQCPRPEVVAVLSRSAAIIYPHLIPKVQSHVFDKPLAGFLKSENLMLLVSLLQFAHLPRRASKKVIDRYTRMSENCLPSRSGTRIRIHMKTMRCTKDSSLPIHEMIAKAEQGMCTLAFQPTEFTVQNSPMNNWPEDLKPRWLKHFSRYFVFVSPHVLRRLKKPVIGKFGVKNRNNLNISDVNYGDTPINSLVRMTTVNGSQAVVIDTGKMLNLLSVIYPSIIQVPPQSGQLAATENKPDVGQQPIEDEVKPSTPPVTSVAESFALAQAELISNDLLPSFSTEIQTETTRTSSPTGSGYVSPDFGNQSVVEERNRSPVSPDSSGNSSIFIPETPGKRPLSQLETSFIEYGEDSQSNYYDPMNHQLSNESTRIPPTPRTYCDENSTSFIGDCSRYSLSDYLEDYYKRNTSFQPPSAEKVRTRAADEDIECALFFEPPSVDDRLSQRSRKRSRIEKEDMGAAGMVNVEYRYWQTMQIAKKIAQDVRSRMFMHQEMWTSMQLIMADGGITEEKRVELLEQVLSSLPDVFVLVSAFLPEKLLPAHVISEPRRVAFKNALDMMMSIEAYMTAAKLKQPNARQMFRMIATLGDENLNLTEARQRMFELLGNERPLWNRIEKYFHSSPYNRPCKSSDFEFIDLTLNETFSAEDFMMEKIDDIDAVLGATKVKSKGPLHVYRGHLMATHKGSVVPVDVSSESKPEPAAWTREMDALLLMTFKDNESMEEEDVAAAVLPKLPFKYHEILERLKYLLSFF</sequence>
<keyword evidence="1" id="KW-0805">Transcription regulation</keyword>
<accession>A0A8S1HYG6</accession>
<keyword evidence="2" id="KW-0804">Transcription</keyword>
<comment type="caution">
    <text evidence="5">The sequence shown here is derived from an EMBL/GenBank/DDBJ whole genome shotgun (WGS) entry which is preliminary data.</text>
</comment>
<feature type="compositionally biased region" description="Polar residues" evidence="4">
    <location>
        <begin position="744"/>
        <end position="770"/>
    </location>
</feature>
<dbReference type="GO" id="GO:0005634">
    <property type="term" value="C:nucleus"/>
    <property type="evidence" value="ECO:0007669"/>
    <property type="project" value="TreeGrafter"/>
</dbReference>
<dbReference type="GO" id="GO:0003712">
    <property type="term" value="F:transcription coregulator activity"/>
    <property type="evidence" value="ECO:0007669"/>
    <property type="project" value="TreeGrafter"/>
</dbReference>
<dbReference type="EMBL" id="CAJGYM010000196">
    <property type="protein sequence ID" value="CAD6199710.1"/>
    <property type="molecule type" value="Genomic_DNA"/>
</dbReference>
<keyword evidence="6" id="KW-1185">Reference proteome</keyword>
<dbReference type="OrthoDB" id="6257037at2759"/>
<proteinExistence type="predicted"/>
<organism evidence="5 6">
    <name type="scientific">Caenorhabditis auriculariae</name>
    <dbReference type="NCBI Taxonomy" id="2777116"/>
    <lineage>
        <taxon>Eukaryota</taxon>
        <taxon>Metazoa</taxon>
        <taxon>Ecdysozoa</taxon>
        <taxon>Nematoda</taxon>
        <taxon>Chromadorea</taxon>
        <taxon>Rhabditida</taxon>
        <taxon>Rhabditina</taxon>
        <taxon>Rhabditomorpha</taxon>
        <taxon>Rhabditoidea</taxon>
        <taxon>Rhabditidae</taxon>
        <taxon>Peloderinae</taxon>
        <taxon>Caenorhabditis</taxon>
    </lineage>
</organism>
<name>A0A8S1HYG6_9PELO</name>
<dbReference type="GO" id="GO:0006355">
    <property type="term" value="P:regulation of DNA-templated transcription"/>
    <property type="evidence" value="ECO:0007669"/>
    <property type="project" value="TreeGrafter"/>
</dbReference>
<feature type="region of interest" description="Disordered" evidence="4">
    <location>
        <begin position="744"/>
        <end position="798"/>
    </location>
</feature>
<dbReference type="PANTHER" id="PTHR16088:SF3">
    <property type="entry name" value="GON-4-LIKE PROTEIN"/>
    <property type="match status" value="1"/>
</dbReference>
<feature type="region of interest" description="Disordered" evidence="4">
    <location>
        <begin position="115"/>
        <end position="180"/>
    </location>
</feature>
<protein>
    <submittedName>
        <fullName evidence="5">Uncharacterized protein</fullName>
    </submittedName>
</protein>
<evidence type="ECO:0000313" key="5">
    <source>
        <dbReference type="EMBL" id="CAD6199710.1"/>
    </source>
</evidence>
<feature type="region of interest" description="Disordered" evidence="4">
    <location>
        <begin position="694"/>
        <end position="717"/>
    </location>
</feature>
<evidence type="ECO:0000256" key="2">
    <source>
        <dbReference type="ARBA" id="ARBA00023163"/>
    </source>
</evidence>
<gene>
    <name evidence="5" type="ORF">CAUJ_LOCUS15610</name>
</gene>
<dbReference type="InterPro" id="IPR052435">
    <property type="entry name" value="YY1-Transcr_Regul"/>
</dbReference>
<dbReference type="AlphaFoldDB" id="A0A8S1HYG6"/>
<dbReference type="Proteomes" id="UP000835052">
    <property type="component" value="Unassembled WGS sequence"/>
</dbReference>
<evidence type="ECO:0000313" key="6">
    <source>
        <dbReference type="Proteomes" id="UP000835052"/>
    </source>
</evidence>